<name>A0A8I1W9V2_PLESH</name>
<dbReference type="AlphaFoldDB" id="A0A8I1W9V2"/>
<feature type="non-terminal residue" evidence="2">
    <location>
        <position position="88"/>
    </location>
</feature>
<comment type="caution">
    <text evidence="2">The sequence shown here is derived from an EMBL/GenBank/DDBJ whole genome shotgun (WGS) entry which is preliminary data.</text>
</comment>
<reference evidence="2" key="1">
    <citation type="submission" date="2021-03" db="EMBL/GenBank/DDBJ databases">
        <title>Plesiomonas shigelloides zfcc0051, isolated from zebrafish feces.</title>
        <authorList>
            <person name="Vanderhoek Z."/>
            <person name="Gaulke C."/>
        </authorList>
    </citation>
    <scope>NUCLEOTIDE SEQUENCE</scope>
    <source>
        <strain evidence="2">Zfcc0051</strain>
    </source>
</reference>
<dbReference type="GO" id="GO:0009424">
    <property type="term" value="C:bacterial-type flagellum hook"/>
    <property type="evidence" value="ECO:0007669"/>
    <property type="project" value="InterPro"/>
</dbReference>
<feature type="domain" description="Flagellar hook-associated protein 2 N-terminal" evidence="1">
    <location>
        <begin position="11"/>
        <end position="83"/>
    </location>
</feature>
<organism evidence="2 3">
    <name type="scientific">Plesiomonas shigelloides</name>
    <name type="common">Aeromonas shigelloides</name>
    <dbReference type="NCBI Taxonomy" id="703"/>
    <lineage>
        <taxon>Bacteria</taxon>
        <taxon>Pseudomonadati</taxon>
        <taxon>Pseudomonadota</taxon>
        <taxon>Gammaproteobacteria</taxon>
        <taxon>Enterobacterales</taxon>
        <taxon>Enterobacteriaceae</taxon>
        <taxon>Plesiomonas</taxon>
    </lineage>
</organism>
<proteinExistence type="predicted"/>
<dbReference type="Proteomes" id="UP000664658">
    <property type="component" value="Unassembled WGS sequence"/>
</dbReference>
<dbReference type="EMBL" id="JAFNAA010000134">
    <property type="protein sequence ID" value="MBO1109966.1"/>
    <property type="molecule type" value="Genomic_DNA"/>
</dbReference>
<accession>A0A8I1W9V2</accession>
<evidence type="ECO:0000259" key="1">
    <source>
        <dbReference type="Pfam" id="PF02465"/>
    </source>
</evidence>
<gene>
    <name evidence="2" type="ORF">J2R62_17610</name>
</gene>
<dbReference type="RefSeq" id="WP_207542866.1">
    <property type="nucleotide sequence ID" value="NZ_JAFNAA010000134.1"/>
</dbReference>
<dbReference type="Pfam" id="PF02465">
    <property type="entry name" value="FliD_N"/>
    <property type="match status" value="1"/>
</dbReference>
<sequence>MGINIGGIGTLPIEDLIYAQLYYERLQKENPWKRQEDQNSDLITAYRETQSAVNKLRTAAEKMDSARELNKTTVVAGDDKILSDSVNG</sequence>
<evidence type="ECO:0000313" key="2">
    <source>
        <dbReference type="EMBL" id="MBO1109966.1"/>
    </source>
</evidence>
<protein>
    <recommendedName>
        <fullName evidence="1">Flagellar hook-associated protein 2 N-terminal domain-containing protein</fullName>
    </recommendedName>
</protein>
<evidence type="ECO:0000313" key="3">
    <source>
        <dbReference type="Proteomes" id="UP000664658"/>
    </source>
</evidence>
<dbReference type="InterPro" id="IPR003481">
    <property type="entry name" value="FliD_N"/>
</dbReference>